<name>A0ABS9SNX8_9BACT</name>
<evidence type="ECO:0000313" key="6">
    <source>
        <dbReference type="Proteomes" id="UP001202248"/>
    </source>
</evidence>
<dbReference type="PROSITE" id="PS00523">
    <property type="entry name" value="SULFATASE_1"/>
    <property type="match status" value="1"/>
</dbReference>
<dbReference type="InterPro" id="IPR002591">
    <property type="entry name" value="Phosphodiest/P_Trfase"/>
</dbReference>
<evidence type="ECO:0000313" key="5">
    <source>
        <dbReference type="EMBL" id="MCH5599854.1"/>
    </source>
</evidence>
<dbReference type="InterPro" id="IPR024607">
    <property type="entry name" value="Sulfatase_CS"/>
</dbReference>
<sequence>MRYLLLCLLALSITGAFTNAQPNIVLIISDDHAYQAISAYGNSIVHTPSIDRIASEGALFQKAYVANSICGPSRASILTGKYSHANGFKDNRSTFDFNQNNFAKVLQQAGYQTAWIGKMHLGENTPQGFDYYSILPGQGQYYNPDFLQTGNVRKRYEGYVTNIIEDVAEDWMDKRNKQKPFCLVIGHKATHRTWMPDTEDLGRFDSINVPLPSTFYDDYATRKAAAVQDMTIEKTMRMAYDLKVQDEKEEAAFTKRMTQEQRSRWNAYYEKINKEFKEKKLTGKALTEWKFQRYMRDYLSTAASLDRNIGRTLDYLDKNNLTENTIVIYMSDQGFYMGEHGWFDKRFMYEPSFRTPMAARYPSVIKPGSVFNQSVMNIDIAPTLLELANAKVPEDVQGQSFFSVLKGKPSHQREAMYYHYYEKGEHSVSPHFGIKTARYKLIRFYDKVNAWELFDLEKDPDELHNIYNEKTSTPIIKNSKQTCTLLFKNIRIQKQKLYSTNKCKRLYIENLCRRQTLRSFVCEEHELSLCALCVKAF</sequence>
<keyword evidence="3" id="KW-0732">Signal</keyword>
<dbReference type="RefSeq" id="WP_240831882.1">
    <property type="nucleotide sequence ID" value="NZ_JAKWBL010000004.1"/>
</dbReference>
<dbReference type="EMBL" id="JAKWBL010000004">
    <property type="protein sequence ID" value="MCH5599854.1"/>
    <property type="molecule type" value="Genomic_DNA"/>
</dbReference>
<evidence type="ECO:0000256" key="2">
    <source>
        <dbReference type="ARBA" id="ARBA00022801"/>
    </source>
</evidence>
<organism evidence="5 6">
    <name type="scientific">Niabella ginsengisoli</name>
    <dbReference type="NCBI Taxonomy" id="522298"/>
    <lineage>
        <taxon>Bacteria</taxon>
        <taxon>Pseudomonadati</taxon>
        <taxon>Bacteroidota</taxon>
        <taxon>Chitinophagia</taxon>
        <taxon>Chitinophagales</taxon>
        <taxon>Chitinophagaceae</taxon>
        <taxon>Niabella</taxon>
    </lineage>
</organism>
<dbReference type="SUPFAM" id="SSF53649">
    <property type="entry name" value="Alkaline phosphatase-like"/>
    <property type="match status" value="1"/>
</dbReference>
<dbReference type="CDD" id="cd16031">
    <property type="entry name" value="G6S_like"/>
    <property type="match status" value="1"/>
</dbReference>
<dbReference type="Pfam" id="PF16347">
    <property type="entry name" value="SGSH_C"/>
    <property type="match status" value="1"/>
</dbReference>
<dbReference type="InterPro" id="IPR032506">
    <property type="entry name" value="SGSH_C"/>
</dbReference>
<comment type="caution">
    <text evidence="5">The sequence shown here is derived from an EMBL/GenBank/DDBJ whole genome shotgun (WGS) entry which is preliminary data.</text>
</comment>
<dbReference type="Gene3D" id="3.40.720.10">
    <property type="entry name" value="Alkaline Phosphatase, subunit A"/>
    <property type="match status" value="1"/>
</dbReference>
<feature type="signal peptide" evidence="3">
    <location>
        <begin position="1"/>
        <end position="20"/>
    </location>
</feature>
<feature type="chain" id="PRO_5046035959" evidence="3">
    <location>
        <begin position="21"/>
        <end position="537"/>
    </location>
</feature>
<keyword evidence="6" id="KW-1185">Reference proteome</keyword>
<accession>A0ABS9SNX8</accession>
<comment type="similarity">
    <text evidence="1">Belongs to the sulfatase family.</text>
</comment>
<evidence type="ECO:0000256" key="3">
    <source>
        <dbReference type="SAM" id="SignalP"/>
    </source>
</evidence>
<proteinExistence type="inferred from homology"/>
<gene>
    <name evidence="5" type="ORF">MKP09_19015</name>
</gene>
<dbReference type="InterPro" id="IPR017850">
    <property type="entry name" value="Alkaline_phosphatase_core_sf"/>
</dbReference>
<protein>
    <submittedName>
        <fullName evidence="5">Sulfatase</fullName>
    </submittedName>
</protein>
<feature type="domain" description="N-sulphoglucosamine sulphohydrolase C-terminal" evidence="4">
    <location>
        <begin position="338"/>
        <end position="482"/>
    </location>
</feature>
<keyword evidence="2" id="KW-0378">Hydrolase</keyword>
<dbReference type="PANTHER" id="PTHR43108:SF6">
    <property type="entry name" value="N-SULPHOGLUCOSAMINE SULPHOHYDROLASE"/>
    <property type="match status" value="1"/>
</dbReference>
<reference evidence="5 6" key="1">
    <citation type="submission" date="2022-02" db="EMBL/GenBank/DDBJ databases">
        <authorList>
            <person name="Min J."/>
        </authorList>
    </citation>
    <scope>NUCLEOTIDE SEQUENCE [LARGE SCALE GENOMIC DNA]</scope>
    <source>
        <strain evidence="5 6">GR10-1</strain>
    </source>
</reference>
<dbReference type="Pfam" id="PF01663">
    <property type="entry name" value="Phosphodiest"/>
    <property type="match status" value="1"/>
</dbReference>
<dbReference type="Proteomes" id="UP001202248">
    <property type="component" value="Unassembled WGS sequence"/>
</dbReference>
<dbReference type="PROSITE" id="PS00149">
    <property type="entry name" value="SULFATASE_2"/>
    <property type="match status" value="1"/>
</dbReference>
<evidence type="ECO:0000256" key="1">
    <source>
        <dbReference type="ARBA" id="ARBA00008779"/>
    </source>
</evidence>
<evidence type="ECO:0000259" key="4">
    <source>
        <dbReference type="Pfam" id="PF16347"/>
    </source>
</evidence>
<dbReference type="PANTHER" id="PTHR43108">
    <property type="entry name" value="N-ACETYLGLUCOSAMINE-6-SULFATASE FAMILY MEMBER"/>
    <property type="match status" value="1"/>
</dbReference>